<protein>
    <submittedName>
        <fullName evidence="2">Suppressor of lin-12-like protein-related / sel-1 protein-related (ISS)</fullName>
    </submittedName>
</protein>
<organism evidence="2 3">
    <name type="scientific">Corchorus olitorius</name>
    <dbReference type="NCBI Taxonomy" id="93759"/>
    <lineage>
        <taxon>Eukaryota</taxon>
        <taxon>Viridiplantae</taxon>
        <taxon>Streptophyta</taxon>
        <taxon>Embryophyta</taxon>
        <taxon>Tracheophyta</taxon>
        <taxon>Spermatophyta</taxon>
        <taxon>Magnoliopsida</taxon>
        <taxon>eudicotyledons</taxon>
        <taxon>Gunneridae</taxon>
        <taxon>Pentapetalae</taxon>
        <taxon>rosids</taxon>
        <taxon>malvids</taxon>
        <taxon>Malvales</taxon>
        <taxon>Malvaceae</taxon>
        <taxon>Grewioideae</taxon>
        <taxon>Apeibeae</taxon>
        <taxon>Corchorus</taxon>
    </lineage>
</organism>
<evidence type="ECO:0000313" key="3">
    <source>
        <dbReference type="Proteomes" id="UP000187203"/>
    </source>
</evidence>
<proteinExistence type="predicted"/>
<dbReference type="Proteomes" id="UP000187203">
    <property type="component" value="Unassembled WGS sequence"/>
</dbReference>
<name>A0A1R3JME6_9ROSI</name>
<evidence type="ECO:0000313" key="2">
    <source>
        <dbReference type="EMBL" id="OMO96018.1"/>
    </source>
</evidence>
<reference evidence="3" key="1">
    <citation type="submission" date="2013-09" db="EMBL/GenBank/DDBJ databases">
        <title>Corchorus olitorius genome sequencing.</title>
        <authorList>
            <person name="Alam M."/>
            <person name="Haque M.S."/>
            <person name="Islam M.S."/>
            <person name="Emdad E.M."/>
            <person name="Islam M.M."/>
            <person name="Ahmed B."/>
            <person name="Halim A."/>
            <person name="Hossen Q.M.M."/>
            <person name="Hossain M.Z."/>
            <person name="Ahmed R."/>
            <person name="Khan M.M."/>
            <person name="Islam R."/>
            <person name="Rashid M.M."/>
            <person name="Khan S.A."/>
            <person name="Rahman M.S."/>
            <person name="Alam M."/>
            <person name="Yahiya A.S."/>
            <person name="Khan M.S."/>
            <person name="Azam M.S."/>
            <person name="Haque T."/>
            <person name="Lashkar M.Z.H."/>
            <person name="Akhand A.I."/>
            <person name="Morshed G."/>
            <person name="Roy S."/>
            <person name="Uddin K.S."/>
            <person name="Rabeya T."/>
            <person name="Hossain A.S."/>
            <person name="Chowdhury A."/>
            <person name="Snigdha A.R."/>
            <person name="Mortoza M.S."/>
            <person name="Matin S.A."/>
            <person name="Hoque S.M.E."/>
            <person name="Islam M.K."/>
            <person name="Roy D.K."/>
            <person name="Haider R."/>
            <person name="Moosa M.M."/>
            <person name="Elias S.M."/>
            <person name="Hasan A.M."/>
            <person name="Jahan S."/>
            <person name="Shafiuddin M."/>
            <person name="Mahmood N."/>
            <person name="Shommy N.S."/>
        </authorList>
    </citation>
    <scope>NUCLEOTIDE SEQUENCE [LARGE SCALE GENOMIC DNA]</scope>
    <source>
        <strain evidence="3">cv. O-4</strain>
    </source>
</reference>
<dbReference type="AlphaFoldDB" id="A0A1R3JME6"/>
<sequence>MAWLMADGTTKLMGQNSLALPSPHHQPDIHRHSLTTIS</sequence>
<accession>A0A1R3JME6</accession>
<comment type="caution">
    <text evidence="2">The sequence shown here is derived from an EMBL/GenBank/DDBJ whole genome shotgun (WGS) entry which is preliminary data.</text>
</comment>
<gene>
    <name evidence="2" type="ORF">COLO4_15551</name>
</gene>
<dbReference type="EMBL" id="AWUE01015717">
    <property type="protein sequence ID" value="OMO96018.1"/>
    <property type="molecule type" value="Genomic_DNA"/>
</dbReference>
<evidence type="ECO:0000256" key="1">
    <source>
        <dbReference type="SAM" id="MobiDB-lite"/>
    </source>
</evidence>
<feature type="region of interest" description="Disordered" evidence="1">
    <location>
        <begin position="14"/>
        <end position="38"/>
    </location>
</feature>
<keyword evidence="3" id="KW-1185">Reference proteome</keyword>